<evidence type="ECO:0000313" key="4">
    <source>
        <dbReference type="Proteomes" id="UP001279734"/>
    </source>
</evidence>
<keyword evidence="2" id="KW-0472">Membrane</keyword>
<feature type="compositionally biased region" description="Basic and acidic residues" evidence="1">
    <location>
        <begin position="27"/>
        <end position="36"/>
    </location>
</feature>
<keyword evidence="2" id="KW-0812">Transmembrane</keyword>
<evidence type="ECO:0000256" key="1">
    <source>
        <dbReference type="SAM" id="MobiDB-lite"/>
    </source>
</evidence>
<dbReference type="Proteomes" id="UP001279734">
    <property type="component" value="Unassembled WGS sequence"/>
</dbReference>
<comment type="caution">
    <text evidence="3">The sequence shown here is derived from an EMBL/GenBank/DDBJ whole genome shotgun (WGS) entry which is preliminary data.</text>
</comment>
<sequence>MPTTKRVPLVKNTTNERSPAPYQAKPDISRRPDISERLGLSGRRRRRRQQNKTGLKLGFLIFLASLVPPSAALLLKF</sequence>
<dbReference type="EMBL" id="BSYO01000037">
    <property type="protein sequence ID" value="GMH29753.1"/>
    <property type="molecule type" value="Genomic_DNA"/>
</dbReference>
<organism evidence="3 4">
    <name type="scientific">Nepenthes gracilis</name>
    <name type="common">Slender pitcher plant</name>
    <dbReference type="NCBI Taxonomy" id="150966"/>
    <lineage>
        <taxon>Eukaryota</taxon>
        <taxon>Viridiplantae</taxon>
        <taxon>Streptophyta</taxon>
        <taxon>Embryophyta</taxon>
        <taxon>Tracheophyta</taxon>
        <taxon>Spermatophyta</taxon>
        <taxon>Magnoliopsida</taxon>
        <taxon>eudicotyledons</taxon>
        <taxon>Gunneridae</taxon>
        <taxon>Pentapetalae</taxon>
        <taxon>Caryophyllales</taxon>
        <taxon>Nepenthaceae</taxon>
        <taxon>Nepenthes</taxon>
    </lineage>
</organism>
<dbReference type="AlphaFoldDB" id="A0AAD3TIS9"/>
<feature type="region of interest" description="Disordered" evidence="1">
    <location>
        <begin position="1"/>
        <end position="50"/>
    </location>
</feature>
<feature type="transmembrane region" description="Helical" evidence="2">
    <location>
        <begin position="53"/>
        <end position="75"/>
    </location>
</feature>
<evidence type="ECO:0000313" key="3">
    <source>
        <dbReference type="EMBL" id="GMH29753.1"/>
    </source>
</evidence>
<protein>
    <submittedName>
        <fullName evidence="3">Uncharacterized protein</fullName>
    </submittedName>
</protein>
<gene>
    <name evidence="3" type="ORF">Nepgr_031596</name>
</gene>
<keyword evidence="4" id="KW-1185">Reference proteome</keyword>
<evidence type="ECO:0000256" key="2">
    <source>
        <dbReference type="SAM" id="Phobius"/>
    </source>
</evidence>
<proteinExistence type="predicted"/>
<name>A0AAD3TIS9_NEPGR</name>
<reference evidence="3" key="1">
    <citation type="submission" date="2023-05" db="EMBL/GenBank/DDBJ databases">
        <title>Nepenthes gracilis genome sequencing.</title>
        <authorList>
            <person name="Fukushima K."/>
        </authorList>
    </citation>
    <scope>NUCLEOTIDE SEQUENCE</scope>
    <source>
        <strain evidence="3">SING2019-196</strain>
    </source>
</reference>
<accession>A0AAD3TIS9</accession>
<keyword evidence="2" id="KW-1133">Transmembrane helix</keyword>